<feature type="compositionally biased region" description="Basic and acidic residues" evidence="1">
    <location>
        <begin position="54"/>
        <end position="67"/>
    </location>
</feature>
<name>A0A9P6VPL6_9HELO</name>
<reference evidence="2" key="1">
    <citation type="submission" date="2019-07" db="EMBL/GenBank/DDBJ databases">
        <title>Hyphodiscus hymeniophilus genome sequencing and assembly.</title>
        <authorList>
            <person name="Kramer G."/>
            <person name="Nodwell J."/>
        </authorList>
    </citation>
    <scope>NUCLEOTIDE SEQUENCE</scope>
    <source>
        <strain evidence="2">ATCC 34498</strain>
    </source>
</reference>
<feature type="compositionally biased region" description="Polar residues" evidence="1">
    <location>
        <begin position="142"/>
        <end position="157"/>
    </location>
</feature>
<evidence type="ECO:0000256" key="1">
    <source>
        <dbReference type="SAM" id="MobiDB-lite"/>
    </source>
</evidence>
<dbReference type="EMBL" id="VNKQ01000004">
    <property type="protein sequence ID" value="KAG0651519.1"/>
    <property type="molecule type" value="Genomic_DNA"/>
</dbReference>
<feature type="region of interest" description="Disordered" evidence="1">
    <location>
        <begin position="1"/>
        <end position="93"/>
    </location>
</feature>
<feature type="region of interest" description="Disordered" evidence="1">
    <location>
        <begin position="487"/>
        <end position="649"/>
    </location>
</feature>
<evidence type="ECO:0000313" key="3">
    <source>
        <dbReference type="Proteomes" id="UP000785200"/>
    </source>
</evidence>
<dbReference type="PANTHER" id="PTHR42106:SF1">
    <property type="match status" value="1"/>
</dbReference>
<feature type="compositionally biased region" description="Low complexity" evidence="1">
    <location>
        <begin position="284"/>
        <end position="303"/>
    </location>
</feature>
<comment type="caution">
    <text evidence="2">The sequence shown here is derived from an EMBL/GenBank/DDBJ whole genome shotgun (WGS) entry which is preliminary data.</text>
</comment>
<proteinExistence type="predicted"/>
<feature type="compositionally biased region" description="Polar residues" evidence="1">
    <location>
        <begin position="591"/>
        <end position="601"/>
    </location>
</feature>
<keyword evidence="3" id="KW-1185">Reference proteome</keyword>
<evidence type="ECO:0000313" key="2">
    <source>
        <dbReference type="EMBL" id="KAG0651519.1"/>
    </source>
</evidence>
<organism evidence="2 3">
    <name type="scientific">Hyphodiscus hymeniophilus</name>
    <dbReference type="NCBI Taxonomy" id="353542"/>
    <lineage>
        <taxon>Eukaryota</taxon>
        <taxon>Fungi</taxon>
        <taxon>Dikarya</taxon>
        <taxon>Ascomycota</taxon>
        <taxon>Pezizomycotina</taxon>
        <taxon>Leotiomycetes</taxon>
        <taxon>Helotiales</taxon>
        <taxon>Hyphodiscaceae</taxon>
        <taxon>Hyphodiscus</taxon>
    </lineage>
</organism>
<dbReference type="AlphaFoldDB" id="A0A9P6VPL6"/>
<feature type="compositionally biased region" description="Low complexity" evidence="1">
    <location>
        <begin position="432"/>
        <end position="445"/>
    </location>
</feature>
<feature type="compositionally biased region" description="Basic and acidic residues" evidence="1">
    <location>
        <begin position="15"/>
        <end position="26"/>
    </location>
</feature>
<feature type="region of interest" description="Disordered" evidence="1">
    <location>
        <begin position="142"/>
        <end position="168"/>
    </location>
</feature>
<feature type="compositionally biased region" description="Basic and acidic residues" evidence="1">
    <location>
        <begin position="407"/>
        <end position="430"/>
    </location>
</feature>
<feature type="region of interest" description="Disordered" evidence="1">
    <location>
        <begin position="274"/>
        <end position="328"/>
    </location>
</feature>
<gene>
    <name evidence="2" type="ORF">D0Z07_1953</name>
</gene>
<dbReference type="PANTHER" id="PTHR42106">
    <property type="entry name" value="CHROMOSOME 10, WHOLE GENOME SHOTGUN SEQUENCE"/>
    <property type="match status" value="1"/>
</dbReference>
<feature type="region of interest" description="Disordered" evidence="1">
    <location>
        <begin position="405"/>
        <end position="452"/>
    </location>
</feature>
<dbReference type="Proteomes" id="UP000785200">
    <property type="component" value="Unassembled WGS sequence"/>
</dbReference>
<dbReference type="OrthoDB" id="340550at2759"/>
<sequence length="649" mass="69713">MLSSQLSENILAKMESVEDKGKERASGPRAISRSPSKARSLSDGGPPSLIPSPKFKEPEKRKSKDDSAIGDSPTTPRRPAFVRGLSLQMPPRDLMSPSTSAYITRVPLSPKLDHSQTYGSPTSVLPRRSRGLDFSRAATNLHHSTLAEQSSPDSSPTIGGRAMNIPNRKNGLHFSSNSESMNHSSASLWSTMANDRMTASSSLGSVNMMVSDSSASSSDDDDLMDADDIDDSILTTPQVNKLSTPFGAIPVNSPGGAWAAHSPAVSSLMNFQRARLRHGKSRKSSSSGSTNSMISPSSKSPSTARVESLGNGYFGGRDIQGDGMRSRRESISWAANQLHISAGSESDDGTLKSTLENVDGMPITPGRDGQRGVIRRAVTRRGNMLPKTKGFARIRAALAEESAPVETEVRREAEVVRQTRESDMDLEPTRHPSTSAATTTQSSPSMEATTQDSLEGIPEDDIMADVSQSLSSSFKQHAMRNSKGKEFWDTFTDDNSRTPPPPFHPRGSSSGISEDISLDSPCFSAPPSQLFPVSSNSDQQGSSPSRSSTPQQGTGPTTAEITRKVNNKRRRDDDFDPTSFKRRAVSPGMSVHNSPVMQSPMQRDVTPWGSRPPSNGEANKIGTNGGPTKRVGFQGMVDTNDGLMKMSIE</sequence>
<feature type="compositionally biased region" description="Low complexity" evidence="1">
    <location>
        <begin position="532"/>
        <end position="552"/>
    </location>
</feature>
<accession>A0A9P6VPL6</accession>
<protein>
    <submittedName>
        <fullName evidence="2">Uncharacterized protein</fullName>
    </submittedName>
</protein>
<feature type="compositionally biased region" description="Basic residues" evidence="1">
    <location>
        <begin position="274"/>
        <end position="283"/>
    </location>
</feature>